<reference evidence="2" key="1">
    <citation type="submission" date="2018-08" db="EMBL/GenBank/DDBJ databases">
        <authorList>
            <person name="Rossello M."/>
        </authorList>
    </citation>
    <scope>NUCLEOTIDE SEQUENCE [LARGE SCALE GENOMIC DNA]</scope>
    <source>
        <strain evidence="2">cv. Chinese Spring</strain>
    </source>
</reference>
<dbReference type="InterPro" id="IPR036249">
    <property type="entry name" value="Thioredoxin-like_sf"/>
</dbReference>
<dbReference type="Gramene" id="TraesROB_scaffold_010308_01G000200.1">
    <property type="protein sequence ID" value="TraesROB_scaffold_010308_01G000200.1"/>
    <property type="gene ID" value="TraesROB_scaffold_010308_01G000200"/>
</dbReference>
<accession>A0A3B6NTJ3</accession>
<proteinExistence type="predicted"/>
<feature type="compositionally biased region" description="Polar residues" evidence="1">
    <location>
        <begin position="326"/>
        <end position="343"/>
    </location>
</feature>
<keyword evidence="3" id="KW-1185">Reference proteome</keyword>
<reference evidence="2" key="2">
    <citation type="submission" date="2018-10" db="UniProtKB">
        <authorList>
            <consortium name="EnsemblPlants"/>
        </authorList>
    </citation>
    <scope>IDENTIFICATION</scope>
</reference>
<evidence type="ECO:0000313" key="2">
    <source>
        <dbReference type="EnsemblPlants" id="TraesCS6A02G344400.1"/>
    </source>
</evidence>
<dbReference type="Proteomes" id="UP000019116">
    <property type="component" value="Chromosome 6A"/>
</dbReference>
<dbReference type="AlphaFoldDB" id="A0A3B6NTJ3"/>
<evidence type="ECO:0000313" key="3">
    <source>
        <dbReference type="Proteomes" id="UP000019116"/>
    </source>
</evidence>
<dbReference type="CDD" id="cd03062">
    <property type="entry name" value="TRX_Fd_Sucrase"/>
    <property type="match status" value="1"/>
</dbReference>
<evidence type="ECO:0000256" key="1">
    <source>
        <dbReference type="SAM" id="MobiDB-lite"/>
    </source>
</evidence>
<name>A0A3B6NTJ3_WHEAT</name>
<dbReference type="Gene3D" id="3.40.30.10">
    <property type="entry name" value="Glutaredoxin"/>
    <property type="match status" value="1"/>
</dbReference>
<dbReference type="PANTHER" id="PTHR31902">
    <property type="entry name" value="ACTIN PATCHES DISTAL PROTEIN 1"/>
    <property type="match status" value="1"/>
</dbReference>
<dbReference type="OMA" id="CHESKDS"/>
<dbReference type="SMR" id="A0A3B6NTJ3"/>
<dbReference type="EnsemblPlants" id="TraesCS6A02G344400.1">
    <property type="protein sequence ID" value="TraesCS6A02G344400.1"/>
    <property type="gene ID" value="TraesCS6A02G344400"/>
</dbReference>
<feature type="compositionally biased region" description="Polar residues" evidence="1">
    <location>
        <begin position="418"/>
        <end position="434"/>
    </location>
</feature>
<dbReference type="Gramene" id="TraesCS6A02G344400.1">
    <property type="protein sequence ID" value="TraesCS6A02G344400.1"/>
    <property type="gene ID" value="TraesCS6A02G344400"/>
</dbReference>
<dbReference type="Gramene" id="TraesWEE_scaffold_054110_01G000100.1">
    <property type="protein sequence ID" value="TraesWEE_scaffold_054110_01G000100.1"/>
    <property type="gene ID" value="TraesWEE_scaffold_054110_01G000100"/>
</dbReference>
<dbReference type="InterPro" id="IPR009737">
    <property type="entry name" value="Aim32/Apd1-like"/>
</dbReference>
<dbReference type="Gramene" id="TraesCS6A03G0889400.1">
    <property type="protein sequence ID" value="TraesCS6A03G0889400.1.CDS"/>
    <property type="gene ID" value="TraesCS6A03G0889400"/>
</dbReference>
<dbReference type="PANTHER" id="PTHR31902:SF14">
    <property type="entry name" value="ACTIN PATCHES DISTAL PROTEIN 1"/>
    <property type="match status" value="1"/>
</dbReference>
<organism evidence="2">
    <name type="scientific">Triticum aestivum</name>
    <name type="common">Wheat</name>
    <dbReference type="NCBI Taxonomy" id="4565"/>
    <lineage>
        <taxon>Eukaryota</taxon>
        <taxon>Viridiplantae</taxon>
        <taxon>Streptophyta</taxon>
        <taxon>Embryophyta</taxon>
        <taxon>Tracheophyta</taxon>
        <taxon>Spermatophyta</taxon>
        <taxon>Magnoliopsida</taxon>
        <taxon>Liliopsida</taxon>
        <taxon>Poales</taxon>
        <taxon>Poaceae</taxon>
        <taxon>BOP clade</taxon>
        <taxon>Pooideae</taxon>
        <taxon>Triticodae</taxon>
        <taxon>Triticeae</taxon>
        <taxon>Triticinae</taxon>
        <taxon>Triticum</taxon>
    </lineage>
</organism>
<dbReference type="Pfam" id="PF06999">
    <property type="entry name" value="Suc_Fer-like"/>
    <property type="match status" value="1"/>
</dbReference>
<feature type="region of interest" description="Disordered" evidence="1">
    <location>
        <begin position="407"/>
        <end position="434"/>
    </location>
</feature>
<sequence>MRFDFESDELGKEKTVGTVEERDLFVCYMGPEAWPSHLEATKSDRLPHLLAAAIKARKPEMMKSTELTICEEEGTESSLGDVLIFPDMIRYRGLTCSNVNTFVEEVLMKDADWHDGFLEAIRGSYVFVCCHESKDSKCGASGPALIRKFKEGIEAQGLGPQVIVRACSHLGGHECLGTVIIFSSDAKGEVTGHWYGYVSPDDVNLLLNKHMRQNETGDHIRRGQLGLSEEQHLEDLELKRVKNGITVLKKAGTGTGEEDNLMCSLQDIMDLSPEVENLEFDSSKMKETDAMYLAALAGDGVPQQVPPCPDAISSESRSEVEVPLQQAPSHQTAIIPQNANSENGAAEMNGHNTDGLEEENGRSAADKTILQRSEVEAPLQQAPSHQIAITPENANNEIEAAEVNGHNTDGLEEENGRSEVQLSTPLQKKAQPSDQVVWTGSAQSFVANLLKPIQVKPESFEPEALEPLPYHQRAMTEHIQDPNAADPTGLRNDIIKKKFLIPEDFNGEAVLDRSDVHKVRTAQELRNIIENTSGWLSARITKALLVNGSVFQIPVHMVIDKTYRKSGAVCVVRGEELPHVPVETSLYTHSLTAVLAERRPQYSHISDMVIEKHDFRGNLWARRRYSLQGDNEYHVLQWLPKVVEDTKAIKVNLEMKTQQAEEAPADDFSIKKCIAVVKTIEELSTDEKLQSEELTFTSCTQLSLRAFFRLDCERTGGRCSGQGAPVLEREWLGFKAASPTGGSRRDRVVGLLGCGPVLLLARRGGVAAPPSGLWCLLRPRAGCCRPWVASATMLQLGVAGSGRPGWVRLVGSGRRLPTARWMAPAWWWRRHGAGGVRFSGYADQLPVAGCVGVWRPVLRVFACVASADADDVAPVGVVLPS</sequence>
<dbReference type="SUPFAM" id="SSF52833">
    <property type="entry name" value="Thioredoxin-like"/>
    <property type="match status" value="1"/>
</dbReference>
<dbReference type="Gramene" id="TraesCLE_scaffold_028684_01G000100.1">
    <property type="protein sequence ID" value="TraesCLE_scaffold_028684_01G000100.1"/>
    <property type="gene ID" value="TraesCLE_scaffold_028684_01G000100"/>
</dbReference>
<dbReference type="OrthoDB" id="10253744at2759"/>
<protein>
    <submittedName>
        <fullName evidence="2">Uncharacterized protein</fullName>
    </submittedName>
</protein>
<feature type="region of interest" description="Disordered" evidence="1">
    <location>
        <begin position="326"/>
        <end position="365"/>
    </location>
</feature>
<dbReference type="Gramene" id="TraesCAD_scaffold_028496_01G000100.1">
    <property type="protein sequence ID" value="TraesCAD_scaffold_028496_01G000100.1"/>
    <property type="gene ID" value="TraesCAD_scaffold_028496_01G000100"/>
</dbReference>
<dbReference type="STRING" id="4565.A0A3B6NTJ3"/>